<proteinExistence type="predicted"/>
<sequence length="77" mass="9566">MTKEYKLNYEYIIKTYNIEKNIDYINDKLSNIYINKTVKILEKMEYSNKNQLLYEYNILTEGLNNLDDRRYNMYEED</sequence>
<organism evidence="1">
    <name type="scientific">Pithovirus LCDPAC02</name>
    <dbReference type="NCBI Taxonomy" id="2506601"/>
    <lineage>
        <taxon>Viruses</taxon>
        <taxon>Pithoviruses</taxon>
    </lineage>
</organism>
<protein>
    <submittedName>
        <fullName evidence="1">Uncharacterized protein</fullName>
    </submittedName>
</protein>
<accession>A0A481YNW6</accession>
<evidence type="ECO:0000313" key="1">
    <source>
        <dbReference type="EMBL" id="QBK84951.1"/>
    </source>
</evidence>
<reference evidence="1" key="1">
    <citation type="journal article" date="2019" name="MBio">
        <title>Virus Genomes from Deep Sea Sediments Expand the Ocean Megavirome and Support Independent Origins of Viral Gigantism.</title>
        <authorList>
            <person name="Backstrom D."/>
            <person name="Yutin N."/>
            <person name="Jorgensen S.L."/>
            <person name="Dharamshi J."/>
            <person name="Homa F."/>
            <person name="Zaremba-Niedwiedzka K."/>
            <person name="Spang A."/>
            <person name="Wolf Y.I."/>
            <person name="Koonin E.V."/>
            <person name="Ettema T.J."/>
        </authorList>
    </citation>
    <scope>NUCLEOTIDE SEQUENCE</scope>
</reference>
<dbReference type="EMBL" id="MK500300">
    <property type="protein sequence ID" value="QBK84951.1"/>
    <property type="molecule type" value="Genomic_DNA"/>
</dbReference>
<gene>
    <name evidence="1" type="ORF">LCDPAC02_01500</name>
</gene>
<name>A0A481YNW6_9VIRU</name>